<proteinExistence type="predicted"/>
<organism evidence="1 2">
    <name type="scientific">Ignelater luminosus</name>
    <name type="common">Cucubano</name>
    <name type="synonym">Pyrophorus luminosus</name>
    <dbReference type="NCBI Taxonomy" id="2038154"/>
    <lineage>
        <taxon>Eukaryota</taxon>
        <taxon>Metazoa</taxon>
        <taxon>Ecdysozoa</taxon>
        <taxon>Arthropoda</taxon>
        <taxon>Hexapoda</taxon>
        <taxon>Insecta</taxon>
        <taxon>Pterygota</taxon>
        <taxon>Neoptera</taxon>
        <taxon>Endopterygota</taxon>
        <taxon>Coleoptera</taxon>
        <taxon>Polyphaga</taxon>
        <taxon>Elateriformia</taxon>
        <taxon>Elateroidea</taxon>
        <taxon>Elateridae</taxon>
        <taxon>Agrypninae</taxon>
        <taxon>Pyrophorini</taxon>
        <taxon>Ignelater</taxon>
    </lineage>
</organism>
<sequence>MVGGEIVDTTPLAVDLLVALDVNPVSLQNTEDNFHENRDVLIKDCRGQNYDNASNMSGKYAGLQAKIEEKCKFATFVPCVGHSLNLIGVHAAGCVSEITSYFQIVQKLYNLFLCSTHRWNTLTEYLSSKKVLKSLSQTRWSARADAVSTLHEGHKQIIQALMSIAGNTEQPRETRHEALSLFTKLGNLEFIILTEIWSTILEKIDKTSNYLQKETITMDVATNLFTSLDDFIINLRDKFDYFESPAK</sequence>
<dbReference type="PANTHER" id="PTHR45749">
    <property type="match status" value="1"/>
</dbReference>
<evidence type="ECO:0000313" key="1">
    <source>
        <dbReference type="EMBL" id="KAF2885343.1"/>
    </source>
</evidence>
<dbReference type="EMBL" id="VTPC01089963">
    <property type="protein sequence ID" value="KAF2885343.1"/>
    <property type="molecule type" value="Genomic_DNA"/>
</dbReference>
<comment type="caution">
    <text evidence="1">The sequence shown here is derived from an EMBL/GenBank/DDBJ whole genome shotgun (WGS) entry which is preliminary data.</text>
</comment>
<name>A0A8K0G4H4_IGNLU</name>
<dbReference type="OrthoDB" id="6611207at2759"/>
<dbReference type="Proteomes" id="UP000801492">
    <property type="component" value="Unassembled WGS sequence"/>
</dbReference>
<gene>
    <name evidence="1" type="ORF">ILUMI_20812</name>
</gene>
<dbReference type="AlphaFoldDB" id="A0A8K0G4H4"/>
<dbReference type="PANTHER" id="PTHR45749:SF23">
    <property type="entry name" value="ZINC FINGER MYM-TYPE PROTEIN 1-LIKE"/>
    <property type="match status" value="1"/>
</dbReference>
<dbReference type="InterPro" id="IPR012337">
    <property type="entry name" value="RNaseH-like_sf"/>
</dbReference>
<evidence type="ECO:0008006" key="3">
    <source>
        <dbReference type="Google" id="ProtNLM"/>
    </source>
</evidence>
<evidence type="ECO:0000313" key="2">
    <source>
        <dbReference type="Proteomes" id="UP000801492"/>
    </source>
</evidence>
<protein>
    <recommendedName>
        <fullName evidence="3">DUF4371 domain-containing protein</fullName>
    </recommendedName>
</protein>
<reference evidence="1" key="1">
    <citation type="submission" date="2019-08" db="EMBL/GenBank/DDBJ databases">
        <title>The genome of the North American firefly Photinus pyralis.</title>
        <authorList>
            <consortium name="Photinus pyralis genome working group"/>
            <person name="Fallon T.R."/>
            <person name="Sander Lower S.E."/>
            <person name="Weng J.-K."/>
        </authorList>
    </citation>
    <scope>NUCLEOTIDE SEQUENCE</scope>
    <source>
        <strain evidence="1">TRF0915ILg1</strain>
        <tissue evidence="1">Whole body</tissue>
    </source>
</reference>
<keyword evidence="2" id="KW-1185">Reference proteome</keyword>
<accession>A0A8K0G4H4</accession>
<dbReference type="SUPFAM" id="SSF53098">
    <property type="entry name" value="Ribonuclease H-like"/>
    <property type="match status" value="1"/>
</dbReference>